<feature type="compositionally biased region" description="Basic and acidic residues" evidence="1">
    <location>
        <begin position="70"/>
        <end position="80"/>
    </location>
</feature>
<sequence>MDLVARLQPHGTKPFTLADPISGNISARPRKDSDHSRSARQVDTIATGKCLSFIGSFIDDMLLKTAAQRRTADDNARPCTEKLQNVPTPEFDGRDDDSYEMCRAYVLPNLRDSVERTYPIFPESFQTRREQHPGPMLVFQPDRTVFPRARLNENIAS</sequence>
<name>A0AAD4YHK9_PRUDU</name>
<keyword evidence="2" id="KW-0496">Mitochondrion</keyword>
<geneLocation type="mitochondrion" evidence="2"/>
<gene>
    <name evidence="2" type="ORF">L3X38_000238</name>
</gene>
<reference evidence="2 3" key="1">
    <citation type="journal article" date="2022" name="G3 (Bethesda)">
        <title>Whole-genome sequence and methylome profiling of the almond [Prunus dulcis (Mill.) D.A. Webb] cultivar 'Nonpareil'.</title>
        <authorList>
            <person name="D'Amico-Willman K.M."/>
            <person name="Ouma W.Z."/>
            <person name="Meulia T."/>
            <person name="Sideli G.M."/>
            <person name="Gradziel T.M."/>
            <person name="Fresnedo-Ramirez J."/>
        </authorList>
    </citation>
    <scope>NUCLEOTIDE SEQUENCE [LARGE SCALE GENOMIC DNA]</scope>
    <source>
        <strain evidence="2">Clone GOH B32 T37-40</strain>
    </source>
</reference>
<dbReference type="AlphaFoldDB" id="A0AAD4YHK9"/>
<evidence type="ECO:0000256" key="1">
    <source>
        <dbReference type="SAM" id="MobiDB-lite"/>
    </source>
</evidence>
<protein>
    <submittedName>
        <fullName evidence="2">Uncharacterized protein</fullName>
    </submittedName>
</protein>
<keyword evidence="3" id="KW-1185">Reference proteome</keyword>
<accession>A0AAD4YHK9</accession>
<dbReference type="EMBL" id="JAJFAZ020000010">
    <property type="protein sequence ID" value="KAI5311512.1"/>
    <property type="molecule type" value="Genomic_DNA"/>
</dbReference>
<evidence type="ECO:0000313" key="2">
    <source>
        <dbReference type="EMBL" id="KAI5311512.1"/>
    </source>
</evidence>
<dbReference type="Proteomes" id="UP001054821">
    <property type="component" value="Mitochondrion MT"/>
</dbReference>
<proteinExistence type="predicted"/>
<comment type="caution">
    <text evidence="2">The sequence shown here is derived from an EMBL/GenBank/DDBJ whole genome shotgun (WGS) entry which is preliminary data.</text>
</comment>
<organism evidence="2 3">
    <name type="scientific">Prunus dulcis</name>
    <name type="common">Almond</name>
    <name type="synonym">Amygdalus dulcis</name>
    <dbReference type="NCBI Taxonomy" id="3755"/>
    <lineage>
        <taxon>Eukaryota</taxon>
        <taxon>Viridiplantae</taxon>
        <taxon>Streptophyta</taxon>
        <taxon>Embryophyta</taxon>
        <taxon>Tracheophyta</taxon>
        <taxon>Spermatophyta</taxon>
        <taxon>Magnoliopsida</taxon>
        <taxon>eudicotyledons</taxon>
        <taxon>Gunneridae</taxon>
        <taxon>Pentapetalae</taxon>
        <taxon>rosids</taxon>
        <taxon>fabids</taxon>
        <taxon>Rosales</taxon>
        <taxon>Rosaceae</taxon>
        <taxon>Amygdaloideae</taxon>
        <taxon>Amygdaleae</taxon>
        <taxon>Prunus</taxon>
    </lineage>
</organism>
<evidence type="ECO:0000313" key="3">
    <source>
        <dbReference type="Proteomes" id="UP001054821"/>
    </source>
</evidence>
<feature type="region of interest" description="Disordered" evidence="1">
    <location>
        <begin position="19"/>
        <end position="40"/>
    </location>
</feature>
<feature type="region of interest" description="Disordered" evidence="1">
    <location>
        <begin position="70"/>
        <end position="95"/>
    </location>
</feature>